<name>A0ABQ0D9M0_9EUKA</name>
<sequence>MYYKLLTETSEKTVKSKKTRDIEQEVLLRSCSVTVEIFGKTGFKQITCQNYFDVWKAYLCITTETKSRSLVFEGIVKGITSMTLKAEEWNDYFLNVLLKLNKT</sequence>
<protein>
    <submittedName>
        <fullName evidence="1">Uncharacterized protein</fullName>
    </submittedName>
</protein>
<dbReference type="Proteomes" id="UP001628156">
    <property type="component" value="Unassembled WGS sequence"/>
</dbReference>
<organism evidence="1 2">
    <name type="scientific">Entamoeba nuttalli</name>
    <dbReference type="NCBI Taxonomy" id="412467"/>
    <lineage>
        <taxon>Eukaryota</taxon>
        <taxon>Amoebozoa</taxon>
        <taxon>Evosea</taxon>
        <taxon>Archamoebae</taxon>
        <taxon>Mastigamoebida</taxon>
        <taxon>Entamoebidae</taxon>
        <taxon>Entamoeba</taxon>
    </lineage>
</organism>
<proteinExistence type="predicted"/>
<reference evidence="1 2" key="1">
    <citation type="journal article" date="2019" name="PLoS Negl. Trop. Dis.">
        <title>Whole genome sequencing of Entamoeba nuttalli reveals mammalian host-related molecular signatures and a novel octapeptide-repeat surface protein.</title>
        <authorList>
            <person name="Tanaka M."/>
            <person name="Makiuchi T."/>
            <person name="Komiyama T."/>
            <person name="Shiina T."/>
            <person name="Osaki K."/>
            <person name="Tachibana H."/>
        </authorList>
    </citation>
    <scope>NUCLEOTIDE SEQUENCE [LARGE SCALE GENOMIC DNA]</scope>
    <source>
        <strain evidence="1 2">P19-061405</strain>
    </source>
</reference>
<accession>A0ABQ0D9M0</accession>
<evidence type="ECO:0000313" key="2">
    <source>
        <dbReference type="Proteomes" id="UP001628156"/>
    </source>
</evidence>
<keyword evidence="2" id="KW-1185">Reference proteome</keyword>
<comment type="caution">
    <text evidence="1">The sequence shown here is derived from an EMBL/GenBank/DDBJ whole genome shotgun (WGS) entry which is preliminary data.</text>
</comment>
<dbReference type="EMBL" id="BAAFRS010000037">
    <property type="protein sequence ID" value="GAB1219526.1"/>
    <property type="molecule type" value="Genomic_DNA"/>
</dbReference>
<gene>
    <name evidence="1" type="ORF">ENUP19_0037G0039</name>
</gene>
<evidence type="ECO:0000313" key="1">
    <source>
        <dbReference type="EMBL" id="GAB1219526.1"/>
    </source>
</evidence>